<gene>
    <name evidence="11" type="primary">rsxC</name>
    <name evidence="8" type="synonym">rnfC</name>
    <name evidence="11" type="ORF">H9838_08870</name>
</gene>
<feature type="binding site" evidence="8">
    <location>
        <position position="424"/>
    </location>
    <ligand>
        <name>[4Fe-4S] cluster</name>
        <dbReference type="ChEBI" id="CHEBI:49883"/>
        <label>1</label>
    </ligand>
</feature>
<keyword evidence="1 8" id="KW-0813">Transport</keyword>
<dbReference type="GO" id="GO:0005886">
    <property type="term" value="C:plasma membrane"/>
    <property type="evidence" value="ECO:0007669"/>
    <property type="project" value="UniProtKB-SubCell"/>
</dbReference>
<dbReference type="NCBIfam" id="TIGR01945">
    <property type="entry name" value="rnfC"/>
    <property type="match status" value="1"/>
</dbReference>
<keyword evidence="8" id="KW-1278">Translocase</keyword>
<dbReference type="GO" id="GO:0051539">
    <property type="term" value="F:4 iron, 4 sulfur cluster binding"/>
    <property type="evidence" value="ECO:0007669"/>
    <property type="project" value="UniProtKB-KW"/>
</dbReference>
<sequence length="448" mass="47870">MELDFPKRPFRTHGGAAVPHRKNTWSTPSAEMPPPPWVVLPMQQHIGAPCVPTVKKGDQVFVGTVVGDSEAYVSAPVHASVSGKVEDITEIMLPGGQMTKAVVIRSDGNMEPDPGIHPPAAVTKKEELAQAARAAGLVGLGGAGFPAHVKLNTPEGTNIDTLLVNAAECEPYVTSDHREALENGKNVLEGIYKVKEILGVERVIIAVEDNKPDVIQKLKEIADNKERDPKDQVRVLALRSRYPQGAEKVLVQACTGRKVPEGKLPADVGCLVMNIGSVSFLASYLRTGMPLTKKRVTVDGSAVRDPKNVIVPVGTPIRDLIAFCGGYKETPKKLLMGGPMMGLALVSDELPILKQNNAILAFAQGDALLREPTACIRCGRCVAACPMGLMPTKLEEAAEAGDGEKLRSLHVMTCMECGCCAYSCPAGRRLVQAIRMGKSLVKKEGGKK</sequence>
<keyword evidence="8" id="KW-1003">Cell membrane</keyword>
<dbReference type="Gene3D" id="3.10.20.600">
    <property type="match status" value="1"/>
</dbReference>
<feature type="region of interest" description="Disordered" evidence="9">
    <location>
        <begin position="1"/>
        <end position="30"/>
    </location>
</feature>
<keyword evidence="5 8" id="KW-0249">Electron transport</keyword>
<dbReference type="Gene3D" id="3.40.50.11540">
    <property type="entry name" value="NADH-ubiquinone oxidoreductase 51kDa subunit"/>
    <property type="match status" value="1"/>
</dbReference>
<dbReference type="InterPro" id="IPR010208">
    <property type="entry name" value="Ion_transpt_RnfC/RsxC"/>
</dbReference>
<evidence type="ECO:0000256" key="1">
    <source>
        <dbReference type="ARBA" id="ARBA00022448"/>
    </source>
</evidence>
<dbReference type="InterPro" id="IPR037225">
    <property type="entry name" value="Nuo51_FMN-bd_sf"/>
</dbReference>
<feature type="binding site" evidence="8">
    <location>
        <position position="420"/>
    </location>
    <ligand>
        <name>[4Fe-4S] cluster</name>
        <dbReference type="ChEBI" id="CHEBI:49883"/>
        <label>2</label>
    </ligand>
</feature>
<organism evidence="11 12">
    <name type="scientific">Candidatus Acutalibacter pullistercoris</name>
    <dbReference type="NCBI Taxonomy" id="2838418"/>
    <lineage>
        <taxon>Bacteria</taxon>
        <taxon>Bacillati</taxon>
        <taxon>Bacillota</taxon>
        <taxon>Clostridia</taxon>
        <taxon>Eubacteriales</taxon>
        <taxon>Acutalibacteraceae</taxon>
        <taxon>Acutalibacter</taxon>
    </lineage>
</organism>
<dbReference type="Pfam" id="PF13237">
    <property type="entry name" value="Fer4_10"/>
    <property type="match status" value="1"/>
</dbReference>
<evidence type="ECO:0000256" key="4">
    <source>
        <dbReference type="ARBA" id="ARBA00022737"/>
    </source>
</evidence>
<evidence type="ECO:0000256" key="5">
    <source>
        <dbReference type="ARBA" id="ARBA00022982"/>
    </source>
</evidence>
<protein>
    <recommendedName>
        <fullName evidence="8">Ion-translocating oxidoreductase complex subunit C</fullName>
        <ecNumber evidence="8">7.-.-.-</ecNumber>
    </recommendedName>
    <alternativeName>
        <fullName evidence="8">Rnf electron transport complex subunit C</fullName>
    </alternativeName>
</protein>
<comment type="subunit">
    <text evidence="8">The complex is composed of six subunits: RnfA, RnfB, RnfC, RnfD, RnfE and RnfG.</text>
</comment>
<dbReference type="PANTHER" id="PTHR43034">
    <property type="entry name" value="ION-TRANSLOCATING OXIDOREDUCTASE COMPLEX SUBUNIT C"/>
    <property type="match status" value="1"/>
</dbReference>
<feature type="binding site" evidence="8">
    <location>
        <position position="417"/>
    </location>
    <ligand>
        <name>[4Fe-4S] cluster</name>
        <dbReference type="ChEBI" id="CHEBI:49883"/>
        <label>2</label>
    </ligand>
</feature>
<dbReference type="InterPro" id="IPR017900">
    <property type="entry name" value="4Fe4S_Fe_S_CS"/>
</dbReference>
<reference evidence="11" key="2">
    <citation type="submission" date="2021-04" db="EMBL/GenBank/DDBJ databases">
        <authorList>
            <person name="Gilroy R."/>
        </authorList>
    </citation>
    <scope>NUCLEOTIDE SEQUENCE</scope>
    <source>
        <strain evidence="11">1282</strain>
    </source>
</reference>
<dbReference type="PROSITE" id="PS51379">
    <property type="entry name" value="4FE4S_FER_2"/>
    <property type="match status" value="1"/>
</dbReference>
<accession>A0A9D2C298</accession>
<dbReference type="NCBIfam" id="NF003454">
    <property type="entry name" value="PRK05035.1"/>
    <property type="match status" value="1"/>
</dbReference>
<evidence type="ECO:0000256" key="9">
    <source>
        <dbReference type="SAM" id="MobiDB-lite"/>
    </source>
</evidence>
<dbReference type="AlphaFoldDB" id="A0A9D2C298"/>
<comment type="cofactor">
    <cofactor evidence="8">
        <name>[4Fe-4S] cluster</name>
        <dbReference type="ChEBI" id="CHEBI:49883"/>
    </cofactor>
    <text evidence="8">Binds 2 [4Fe-4S] clusters per subunit.</text>
</comment>
<keyword evidence="8" id="KW-0472">Membrane</keyword>
<keyword evidence="7 8" id="KW-0411">Iron-sulfur</keyword>
<evidence type="ECO:0000256" key="7">
    <source>
        <dbReference type="ARBA" id="ARBA00023014"/>
    </source>
</evidence>
<evidence type="ECO:0000256" key="8">
    <source>
        <dbReference type="HAMAP-Rule" id="MF_00461"/>
    </source>
</evidence>
<dbReference type="InterPro" id="IPR011538">
    <property type="entry name" value="Nuo51_FMN-bd"/>
</dbReference>
<dbReference type="SUPFAM" id="SSF46548">
    <property type="entry name" value="alpha-helical ferredoxin"/>
    <property type="match status" value="1"/>
</dbReference>
<dbReference type="Pfam" id="PF01512">
    <property type="entry name" value="Complex1_51K"/>
    <property type="match status" value="1"/>
</dbReference>
<feature type="domain" description="4Fe-4S ferredoxin-type" evidence="10">
    <location>
        <begin position="366"/>
        <end position="395"/>
    </location>
</feature>
<keyword evidence="6 8" id="KW-0408">Iron</keyword>
<dbReference type="InterPro" id="IPR017896">
    <property type="entry name" value="4Fe4S_Fe-S-bd"/>
</dbReference>
<name>A0A9D2C298_9FIRM</name>
<dbReference type="InterPro" id="IPR019554">
    <property type="entry name" value="Soluble_ligand-bd"/>
</dbReference>
<keyword evidence="3 8" id="KW-0479">Metal-binding</keyword>
<dbReference type="HAMAP" id="MF_00461">
    <property type="entry name" value="RsxC_RnfC"/>
    <property type="match status" value="1"/>
</dbReference>
<comment type="function">
    <text evidence="8">Part of a membrane-bound complex that couples electron transfer with translocation of ions across the membrane.</text>
</comment>
<dbReference type="Pfam" id="PF10531">
    <property type="entry name" value="SLBB"/>
    <property type="match status" value="1"/>
</dbReference>
<dbReference type="Pfam" id="PF13375">
    <property type="entry name" value="RnfC_N"/>
    <property type="match status" value="1"/>
</dbReference>
<feature type="binding site" evidence="8">
    <location>
        <position position="385"/>
    </location>
    <ligand>
        <name>[4Fe-4S] cluster</name>
        <dbReference type="ChEBI" id="CHEBI:49883"/>
        <label>2</label>
    </ligand>
</feature>
<feature type="binding site" evidence="8">
    <location>
        <position position="414"/>
    </location>
    <ligand>
        <name>[4Fe-4S] cluster</name>
        <dbReference type="ChEBI" id="CHEBI:49883"/>
        <label>2</label>
    </ligand>
</feature>
<comment type="similarity">
    <text evidence="8">Belongs to the 4Fe4S bacterial-type ferredoxin family. RnfC subfamily.</text>
</comment>
<feature type="binding site" evidence="8">
    <location>
        <position position="378"/>
    </location>
    <ligand>
        <name>[4Fe-4S] cluster</name>
        <dbReference type="ChEBI" id="CHEBI:49883"/>
        <label>1</label>
    </ligand>
</feature>
<dbReference type="InterPro" id="IPR026902">
    <property type="entry name" value="RnfC_N"/>
</dbReference>
<dbReference type="Proteomes" id="UP000823915">
    <property type="component" value="Unassembled WGS sequence"/>
</dbReference>
<comment type="subcellular location">
    <subcellularLocation>
        <location evidence="8">Cell membrane</location>
        <topology evidence="8">Peripheral membrane protein</topology>
    </subcellularLocation>
</comment>
<dbReference type="PROSITE" id="PS00198">
    <property type="entry name" value="4FE4S_FER_1"/>
    <property type="match status" value="1"/>
</dbReference>
<feature type="binding site" evidence="8">
    <location>
        <position position="381"/>
    </location>
    <ligand>
        <name>[4Fe-4S] cluster</name>
        <dbReference type="ChEBI" id="CHEBI:49883"/>
        <label>1</label>
    </ligand>
</feature>
<proteinExistence type="inferred from homology"/>
<dbReference type="GO" id="GO:0009055">
    <property type="term" value="F:electron transfer activity"/>
    <property type="evidence" value="ECO:0007669"/>
    <property type="project" value="InterPro"/>
</dbReference>
<dbReference type="GO" id="GO:0046872">
    <property type="term" value="F:metal ion binding"/>
    <property type="evidence" value="ECO:0007669"/>
    <property type="project" value="UniProtKB-KW"/>
</dbReference>
<evidence type="ECO:0000256" key="6">
    <source>
        <dbReference type="ARBA" id="ARBA00023004"/>
    </source>
</evidence>
<evidence type="ECO:0000256" key="3">
    <source>
        <dbReference type="ARBA" id="ARBA00022723"/>
    </source>
</evidence>
<reference evidence="11" key="1">
    <citation type="journal article" date="2021" name="PeerJ">
        <title>Extensive microbial diversity within the chicken gut microbiome revealed by metagenomics and culture.</title>
        <authorList>
            <person name="Gilroy R."/>
            <person name="Ravi A."/>
            <person name="Getino M."/>
            <person name="Pursley I."/>
            <person name="Horton D.L."/>
            <person name="Alikhan N.F."/>
            <person name="Baker D."/>
            <person name="Gharbi K."/>
            <person name="Hall N."/>
            <person name="Watson M."/>
            <person name="Adriaenssens E.M."/>
            <person name="Foster-Nyarko E."/>
            <person name="Jarju S."/>
            <person name="Secka A."/>
            <person name="Antonio M."/>
            <person name="Oren A."/>
            <person name="Chaudhuri R.R."/>
            <person name="La Ragione R."/>
            <person name="Hildebrand F."/>
            <person name="Pallen M.J."/>
        </authorList>
    </citation>
    <scope>NUCLEOTIDE SEQUENCE</scope>
    <source>
        <strain evidence="11">1282</strain>
    </source>
</reference>
<evidence type="ECO:0000313" key="12">
    <source>
        <dbReference type="Proteomes" id="UP000823915"/>
    </source>
</evidence>
<evidence type="ECO:0000256" key="2">
    <source>
        <dbReference type="ARBA" id="ARBA00022485"/>
    </source>
</evidence>
<comment type="caution">
    <text evidence="11">The sequence shown here is derived from an EMBL/GenBank/DDBJ whole genome shotgun (WGS) entry which is preliminary data.</text>
</comment>
<feature type="binding site" evidence="8">
    <location>
        <position position="375"/>
    </location>
    <ligand>
        <name>[4Fe-4S] cluster</name>
        <dbReference type="ChEBI" id="CHEBI:49883"/>
        <label>1</label>
    </ligand>
</feature>
<dbReference type="EMBL" id="DXDU01000140">
    <property type="protein sequence ID" value="HIY27267.1"/>
    <property type="molecule type" value="Genomic_DNA"/>
</dbReference>
<evidence type="ECO:0000313" key="11">
    <source>
        <dbReference type="EMBL" id="HIY27267.1"/>
    </source>
</evidence>
<keyword evidence="4 8" id="KW-0677">Repeat</keyword>
<dbReference type="PANTHER" id="PTHR43034:SF2">
    <property type="entry name" value="ION-TRANSLOCATING OXIDOREDUCTASE COMPLEX SUBUNIT C"/>
    <property type="match status" value="1"/>
</dbReference>
<dbReference type="GO" id="GO:0022900">
    <property type="term" value="P:electron transport chain"/>
    <property type="evidence" value="ECO:0007669"/>
    <property type="project" value="UniProtKB-UniRule"/>
</dbReference>
<dbReference type="EC" id="7.-.-.-" evidence="8"/>
<dbReference type="SUPFAM" id="SSF142019">
    <property type="entry name" value="Nqo1 FMN-binding domain-like"/>
    <property type="match status" value="1"/>
</dbReference>
<evidence type="ECO:0000259" key="10">
    <source>
        <dbReference type="PROSITE" id="PS51379"/>
    </source>
</evidence>
<dbReference type="Gene3D" id="3.30.70.20">
    <property type="match status" value="1"/>
</dbReference>
<keyword evidence="2 8" id="KW-0004">4Fe-4S</keyword>